<proteinExistence type="predicted"/>
<reference evidence="3" key="1">
    <citation type="submission" date="2017-01" db="EMBL/GenBank/DDBJ databases">
        <authorList>
            <person name="Varghese N."/>
            <person name="Submissions S."/>
        </authorList>
    </citation>
    <scope>NUCLEOTIDE SEQUENCE [LARGE SCALE GENOMIC DNA]</scope>
    <source>
        <strain evidence="3">DSM 23127</strain>
    </source>
</reference>
<evidence type="ECO:0000313" key="3">
    <source>
        <dbReference type="Proteomes" id="UP000187608"/>
    </source>
</evidence>
<dbReference type="Proteomes" id="UP000187608">
    <property type="component" value="Unassembled WGS sequence"/>
</dbReference>
<name>A0A1N7ILS0_9BACI</name>
<accession>A0A1N7ILS0</accession>
<evidence type="ECO:0000313" key="2">
    <source>
        <dbReference type="EMBL" id="SIS38002.1"/>
    </source>
</evidence>
<protein>
    <submittedName>
        <fullName evidence="2">Uncharacterized protein YlbG, UPF0298 family</fullName>
    </submittedName>
</protein>
<dbReference type="PIRSF" id="PIRSF031653">
    <property type="entry name" value="UCP031653"/>
    <property type="match status" value="1"/>
</dbReference>
<evidence type="ECO:0000256" key="1">
    <source>
        <dbReference type="ARBA" id="ARBA00022490"/>
    </source>
</evidence>
<dbReference type="Pfam" id="PF09902">
    <property type="entry name" value="DUF2129"/>
    <property type="match status" value="1"/>
</dbReference>
<gene>
    <name evidence="2" type="ORF">SAMN05421687_101508</name>
</gene>
<organism evidence="2 3">
    <name type="scientific">Salimicrobium flavidum</name>
    <dbReference type="NCBI Taxonomy" id="570947"/>
    <lineage>
        <taxon>Bacteria</taxon>
        <taxon>Bacillati</taxon>
        <taxon>Bacillota</taxon>
        <taxon>Bacilli</taxon>
        <taxon>Bacillales</taxon>
        <taxon>Bacillaceae</taxon>
        <taxon>Salimicrobium</taxon>
    </lineage>
</organism>
<keyword evidence="1" id="KW-0963">Cytoplasm</keyword>
<keyword evidence="3" id="KW-1185">Reference proteome</keyword>
<dbReference type="InterPro" id="IPR016979">
    <property type="entry name" value="DUF2129"/>
</dbReference>
<dbReference type="EMBL" id="FTOC01000001">
    <property type="protein sequence ID" value="SIS38002.1"/>
    <property type="molecule type" value="Genomic_DNA"/>
</dbReference>
<sequence length="92" mass="11037">MMRVSRQGIVVYFQQMKNVRHLKKHGHLIHASKRRKYAIIYVNRDEVESKMAELDKLSYVIRTEPSHKPEIRTDFENAKPDKAKEYDYKFGI</sequence>
<dbReference type="AlphaFoldDB" id="A0A1N7ILS0"/>
<dbReference type="STRING" id="570947.SAMN05421687_101508"/>